<gene>
    <name evidence="2" type="ORF">GCU60_00590</name>
</gene>
<dbReference type="AlphaFoldDB" id="A0A6L9VXZ5"/>
<organism evidence="2 3">
    <name type="scientific">Blastococcus saxobsidens</name>
    <dbReference type="NCBI Taxonomy" id="138336"/>
    <lineage>
        <taxon>Bacteria</taxon>
        <taxon>Bacillati</taxon>
        <taxon>Actinomycetota</taxon>
        <taxon>Actinomycetes</taxon>
        <taxon>Geodermatophilales</taxon>
        <taxon>Geodermatophilaceae</taxon>
        <taxon>Blastococcus</taxon>
    </lineage>
</organism>
<feature type="region of interest" description="Disordered" evidence="1">
    <location>
        <begin position="74"/>
        <end position="134"/>
    </location>
</feature>
<dbReference type="Proteomes" id="UP000479241">
    <property type="component" value="Unassembled WGS sequence"/>
</dbReference>
<comment type="caution">
    <text evidence="2">The sequence shown here is derived from an EMBL/GenBank/DDBJ whole genome shotgun (WGS) entry which is preliminary data.</text>
</comment>
<evidence type="ECO:0000313" key="2">
    <source>
        <dbReference type="EMBL" id="NEK84274.1"/>
    </source>
</evidence>
<evidence type="ECO:0000256" key="1">
    <source>
        <dbReference type="SAM" id="MobiDB-lite"/>
    </source>
</evidence>
<name>A0A6L9VXZ5_9ACTN</name>
<protein>
    <submittedName>
        <fullName evidence="2">Uncharacterized protein</fullName>
    </submittedName>
</protein>
<reference evidence="2 3" key="1">
    <citation type="submission" date="2019-12" db="EMBL/GenBank/DDBJ databases">
        <title>the WGS of Blastococcus saxobsidens 67B17.</title>
        <authorList>
            <person name="Jiang Z."/>
        </authorList>
    </citation>
    <scope>NUCLEOTIDE SEQUENCE [LARGE SCALE GENOMIC DNA]</scope>
    <source>
        <strain evidence="2 3">67B17</strain>
    </source>
</reference>
<proteinExistence type="predicted"/>
<feature type="compositionally biased region" description="Low complexity" evidence="1">
    <location>
        <begin position="89"/>
        <end position="114"/>
    </location>
</feature>
<evidence type="ECO:0000313" key="3">
    <source>
        <dbReference type="Proteomes" id="UP000479241"/>
    </source>
</evidence>
<sequence length="134" mass="14009">MDWLSTAALLWVALVLPVALAAGRWLRRSDEREAHVVDALPAAAVEVEVEVEAPTAEPSNARTVRSRLPKAVVMAAAPRTCPHGRHSGQRAPGAGPGGPQSAAPPAEASSRGPARPTPSTPVGARNRTPLYRHP</sequence>
<dbReference type="RefSeq" id="WP_163201697.1">
    <property type="nucleotide sequence ID" value="NZ_JAAGWG010000001.1"/>
</dbReference>
<dbReference type="EMBL" id="JAAGWG010000001">
    <property type="protein sequence ID" value="NEK84274.1"/>
    <property type="molecule type" value="Genomic_DNA"/>
</dbReference>
<accession>A0A6L9VXZ5</accession>